<accession>A0AAE9WAL6</accession>
<evidence type="ECO:0000256" key="5">
    <source>
        <dbReference type="ARBA" id="ARBA00023212"/>
    </source>
</evidence>
<keyword evidence="8" id="KW-1185">Reference proteome</keyword>
<dbReference type="GO" id="GO:0034314">
    <property type="term" value="P:Arp2/3 complex-mediated actin nucleation"/>
    <property type="evidence" value="ECO:0007669"/>
    <property type="project" value="UniProtKB-UniRule"/>
</dbReference>
<proteinExistence type="inferred from homology"/>
<dbReference type="AlphaFoldDB" id="A0AAE9WAL6"/>
<evidence type="ECO:0000256" key="2">
    <source>
        <dbReference type="ARBA" id="ARBA00010856"/>
    </source>
</evidence>
<evidence type="ECO:0000313" key="7">
    <source>
        <dbReference type="EMBL" id="WBW72817.1"/>
    </source>
</evidence>
<gene>
    <name evidence="7" type="primary">arc3</name>
    <name evidence="7" type="ORF">SOMG_01057</name>
</gene>
<dbReference type="Pfam" id="PF04062">
    <property type="entry name" value="P21-Arc"/>
    <property type="match status" value="1"/>
</dbReference>
<dbReference type="InterPro" id="IPR007204">
    <property type="entry name" value="ARPC3"/>
</dbReference>
<dbReference type="EMBL" id="CP115611">
    <property type="protein sequence ID" value="WBW72817.1"/>
    <property type="molecule type" value="Genomic_DNA"/>
</dbReference>
<dbReference type="GO" id="GO:0005885">
    <property type="term" value="C:Arp2/3 protein complex"/>
    <property type="evidence" value="ECO:0007669"/>
    <property type="project" value="UniProtKB-UniRule"/>
</dbReference>
<dbReference type="GO" id="GO:0003779">
    <property type="term" value="F:actin binding"/>
    <property type="evidence" value="ECO:0007669"/>
    <property type="project" value="UniProtKB-KW"/>
</dbReference>
<reference evidence="7 8" key="1">
    <citation type="journal article" date="2023" name="G3 (Bethesda)">
        <title>A high-quality reference genome for the fission yeast Schizosaccharomyces osmophilus.</title>
        <authorList>
            <person name="Jia G.S."/>
            <person name="Zhang W.C."/>
            <person name="Liang Y."/>
            <person name="Liu X.H."/>
            <person name="Rhind N."/>
            <person name="Pidoux A."/>
            <person name="Brysch-Herzberg M."/>
            <person name="Du L.L."/>
        </authorList>
    </citation>
    <scope>NUCLEOTIDE SEQUENCE [LARGE SCALE GENOMIC DNA]</scope>
    <source>
        <strain evidence="7 8">CBS 15793</strain>
    </source>
</reference>
<dbReference type="GO" id="GO:0030833">
    <property type="term" value="P:regulation of actin filament polymerization"/>
    <property type="evidence" value="ECO:0007669"/>
    <property type="project" value="InterPro"/>
</dbReference>
<dbReference type="KEGG" id="som:SOMG_01057"/>
<keyword evidence="4 6" id="KW-0009">Actin-binding</keyword>
<protein>
    <recommendedName>
        <fullName evidence="6">Actin-related protein 2/3 complex subunit 3</fullName>
    </recommendedName>
</protein>
<comment type="function">
    <text evidence="6">Functions as component of the Arp2/3 complex which is involved in regulation of actin polymerization and together with an activating nucleation-promoting factor (NPF) mediates the formation of branched actin networks.</text>
</comment>
<keyword evidence="5 6" id="KW-0206">Cytoskeleton</keyword>
<dbReference type="RefSeq" id="XP_056037060.1">
    <property type="nucleotide sequence ID" value="XM_056179850.1"/>
</dbReference>
<keyword evidence="3 6" id="KW-0963">Cytoplasm</keyword>
<dbReference type="GeneID" id="80874539"/>
<dbReference type="Proteomes" id="UP001212411">
    <property type="component" value="Chromosome 1"/>
</dbReference>
<dbReference type="SUPFAM" id="SSF69060">
    <property type="entry name" value="Arp2/3 complex 21 kDa subunit ARPC3"/>
    <property type="match status" value="1"/>
</dbReference>
<dbReference type="PIRSF" id="PIRSF016315">
    <property type="entry name" value="ARP2/3_P21-Arc"/>
    <property type="match status" value="1"/>
</dbReference>
<comment type="subcellular location">
    <subcellularLocation>
        <location evidence="1 6">Cytoplasm</location>
        <location evidence="1 6">Cytoskeleton</location>
    </subcellularLocation>
</comment>
<dbReference type="PANTHER" id="PTHR12391">
    <property type="entry name" value="ARP2/3 COMPLEX 21 KD SUBUNIT"/>
    <property type="match status" value="1"/>
</dbReference>
<evidence type="ECO:0000313" key="8">
    <source>
        <dbReference type="Proteomes" id="UP001212411"/>
    </source>
</evidence>
<dbReference type="InterPro" id="IPR036753">
    <property type="entry name" value="ARPC3_sf"/>
</dbReference>
<sequence length="174" mass="19723">MPAYHSSFLSIPNVPTTGNLAMLPLKTKFRGPAYPADANQMDIIDECISLFRANCFFRNFEIKGPADRTLIYGTLFISECLGKLTGLSCRDAERHLNSLALENFSIPGSPGFPLNALYSPPASTQESELMRSYLTQFRQELAFRLLSHVYATEKTHPSKWWTCFSKRRFMNKAL</sequence>
<comment type="subunit">
    <text evidence="6">Component of the Arp2/3 complex.</text>
</comment>
<evidence type="ECO:0000256" key="1">
    <source>
        <dbReference type="ARBA" id="ARBA00004245"/>
    </source>
</evidence>
<dbReference type="Gene3D" id="1.10.1760.10">
    <property type="entry name" value="Actin-related protein 2/3 complex subunit 3"/>
    <property type="match status" value="1"/>
</dbReference>
<evidence type="ECO:0000256" key="3">
    <source>
        <dbReference type="ARBA" id="ARBA00022490"/>
    </source>
</evidence>
<evidence type="ECO:0000256" key="4">
    <source>
        <dbReference type="ARBA" id="ARBA00023203"/>
    </source>
</evidence>
<comment type="similarity">
    <text evidence="2 6">Belongs to the ARPC3 family.</text>
</comment>
<organism evidence="7 8">
    <name type="scientific">Schizosaccharomyces osmophilus</name>
    <dbReference type="NCBI Taxonomy" id="2545709"/>
    <lineage>
        <taxon>Eukaryota</taxon>
        <taxon>Fungi</taxon>
        <taxon>Dikarya</taxon>
        <taxon>Ascomycota</taxon>
        <taxon>Taphrinomycotina</taxon>
        <taxon>Schizosaccharomycetes</taxon>
        <taxon>Schizosaccharomycetales</taxon>
        <taxon>Schizosaccharomycetaceae</taxon>
        <taxon>Schizosaccharomyces</taxon>
    </lineage>
</organism>
<evidence type="ECO:0000256" key="6">
    <source>
        <dbReference type="PIRNR" id="PIRNR016315"/>
    </source>
</evidence>
<name>A0AAE9WAL6_9SCHI</name>